<dbReference type="Pfam" id="PF20283">
    <property type="entry name" value="CTD7"/>
    <property type="match status" value="1"/>
</dbReference>
<evidence type="ECO:0000259" key="1">
    <source>
        <dbReference type="Pfam" id="PF20283"/>
    </source>
</evidence>
<evidence type="ECO:0000313" key="2">
    <source>
        <dbReference type="EMBL" id="QIE89751.1"/>
    </source>
</evidence>
<reference evidence="2 3" key="1">
    <citation type="submission" date="2020-02" db="EMBL/GenBank/DDBJ databases">
        <title>Integrative conjugative elements (ICEs) and plasmids drive adaptation of Pseudomonas nitroreducens strain HBP1 to wastewater environment.</title>
        <authorList>
            <person name="Sentchilo V."/>
            <person name="Carraro N."/>
            <person name="Bertelli C."/>
            <person name="van der Meer J.R."/>
        </authorList>
    </citation>
    <scope>NUCLEOTIDE SEQUENCE [LARGE SCALE GENOMIC DNA]</scope>
    <source>
        <strain evidence="2 3">HBP1</strain>
    </source>
</reference>
<dbReference type="RefSeq" id="WP_024767093.1">
    <property type="nucleotide sequence ID" value="NZ_CP049140.1"/>
</dbReference>
<dbReference type="Proteomes" id="UP000501063">
    <property type="component" value="Chromosome"/>
</dbReference>
<gene>
    <name evidence="2" type="ORF">G5B91_27210</name>
</gene>
<dbReference type="KEGG" id="pnt:G5B91_27210"/>
<accession>A0A6G6J5J9</accession>
<sequence>MAHIDSGTHSAESAALGFYYQSLYALLSVLKESHDDAAVCLERLDDVEVISNGQPLLIQLKHSIVEKPAAVSLASKALWKTLKAWIDVLPQLAIEDTHFQLVTVAPLSAKDFLGSLLDESASREALHSTLLGEAQRVVDEHQAAKLAGLQPLPHTDRVSGCAAFLKLDDSTRKILLSRITVRPGSSNITRVSDDISGCLVNFPPESRQAICIRLIEWWDLQVIFTLCGKRERFITKLEVQQKISELAGEIERDELFPDFENALMPEGHVPDSMIARQIQLVGGTRTEVRSAEREEWRARSQRHKWAADRLDMAVRIGLYDGLLLEAWQDKHGVMSEECEQADDIDKRTSGLELLRWTFNSAHTEVRPFAPNWSASYYVRGSYQVMAIDLLVGWHPEFRKLLGPDA</sequence>
<protein>
    <recommendedName>
        <fullName evidence="1">ABC-three component systems C-terminal domain-containing protein</fullName>
    </recommendedName>
</protein>
<proteinExistence type="predicted"/>
<name>A0A6G6J5J9_PSENT</name>
<evidence type="ECO:0000313" key="3">
    <source>
        <dbReference type="Proteomes" id="UP000501063"/>
    </source>
</evidence>
<dbReference type="InterPro" id="IPR046913">
    <property type="entry name" value="ABC-3C_CTD7"/>
</dbReference>
<dbReference type="EMBL" id="CP049140">
    <property type="protein sequence ID" value="QIE89751.1"/>
    <property type="molecule type" value="Genomic_DNA"/>
</dbReference>
<organism evidence="2 3">
    <name type="scientific">Pseudomonas nitroreducens</name>
    <dbReference type="NCBI Taxonomy" id="46680"/>
    <lineage>
        <taxon>Bacteria</taxon>
        <taxon>Pseudomonadati</taxon>
        <taxon>Pseudomonadota</taxon>
        <taxon>Gammaproteobacteria</taxon>
        <taxon>Pseudomonadales</taxon>
        <taxon>Pseudomonadaceae</taxon>
        <taxon>Pseudomonas</taxon>
    </lineage>
</organism>
<feature type="domain" description="ABC-three component systems C-terminal" evidence="1">
    <location>
        <begin position="275"/>
        <end position="401"/>
    </location>
</feature>
<dbReference type="AlphaFoldDB" id="A0A6G6J5J9"/>